<keyword evidence="2" id="KW-1185">Reference proteome</keyword>
<proteinExistence type="predicted"/>
<evidence type="ECO:0000313" key="1">
    <source>
        <dbReference type="EMBL" id="RLN42981.1"/>
    </source>
</evidence>
<gene>
    <name evidence="1" type="ORF">C2845_PM01G17070</name>
</gene>
<comment type="caution">
    <text evidence="1">The sequence shown here is derived from an EMBL/GenBank/DDBJ whole genome shotgun (WGS) entry which is preliminary data.</text>
</comment>
<dbReference type="AlphaFoldDB" id="A0A3L6TTV7"/>
<accession>A0A3L6TTV7</accession>
<reference evidence="2" key="1">
    <citation type="journal article" date="2019" name="Nat. Commun.">
        <title>The genome of broomcorn millet.</title>
        <authorList>
            <person name="Zou C."/>
            <person name="Miki D."/>
            <person name="Li D."/>
            <person name="Tang Q."/>
            <person name="Xiao L."/>
            <person name="Rajput S."/>
            <person name="Deng P."/>
            <person name="Jia W."/>
            <person name="Huang R."/>
            <person name="Zhang M."/>
            <person name="Sun Y."/>
            <person name="Hu J."/>
            <person name="Fu X."/>
            <person name="Schnable P.S."/>
            <person name="Li F."/>
            <person name="Zhang H."/>
            <person name="Feng B."/>
            <person name="Zhu X."/>
            <person name="Liu R."/>
            <person name="Schnable J.C."/>
            <person name="Zhu J.-K."/>
            <person name="Zhang H."/>
        </authorList>
    </citation>
    <scope>NUCLEOTIDE SEQUENCE [LARGE SCALE GENOMIC DNA]</scope>
</reference>
<dbReference type="EMBL" id="PQIB02000001">
    <property type="protein sequence ID" value="RLN42981.1"/>
    <property type="molecule type" value="Genomic_DNA"/>
</dbReference>
<name>A0A3L6TTV7_PANMI</name>
<sequence length="84" mass="9647">MWDQQVEKCIHLVVLCIQEDPTEKGPVHDHFLGDEFCVQSIRVHQILTASDITERHIRRRTAFQPWCYSATGNCGNTGMRSSFA</sequence>
<organism evidence="1 2">
    <name type="scientific">Panicum miliaceum</name>
    <name type="common">Proso millet</name>
    <name type="synonym">Broomcorn millet</name>
    <dbReference type="NCBI Taxonomy" id="4540"/>
    <lineage>
        <taxon>Eukaryota</taxon>
        <taxon>Viridiplantae</taxon>
        <taxon>Streptophyta</taxon>
        <taxon>Embryophyta</taxon>
        <taxon>Tracheophyta</taxon>
        <taxon>Spermatophyta</taxon>
        <taxon>Magnoliopsida</taxon>
        <taxon>Liliopsida</taxon>
        <taxon>Poales</taxon>
        <taxon>Poaceae</taxon>
        <taxon>PACMAD clade</taxon>
        <taxon>Panicoideae</taxon>
        <taxon>Panicodae</taxon>
        <taxon>Paniceae</taxon>
        <taxon>Panicinae</taxon>
        <taxon>Panicum</taxon>
        <taxon>Panicum sect. Panicum</taxon>
    </lineage>
</organism>
<protein>
    <submittedName>
        <fullName evidence="1">Uncharacterized protein</fullName>
    </submittedName>
</protein>
<evidence type="ECO:0000313" key="2">
    <source>
        <dbReference type="Proteomes" id="UP000275267"/>
    </source>
</evidence>
<dbReference type="Proteomes" id="UP000275267">
    <property type="component" value="Unassembled WGS sequence"/>
</dbReference>